<evidence type="ECO:0000313" key="2">
    <source>
        <dbReference type="Proteomes" id="UP000269331"/>
    </source>
</evidence>
<dbReference type="EMBL" id="AP018400">
    <property type="protein sequence ID" value="BBA91828.1"/>
    <property type="molecule type" value="Genomic_DNA"/>
</dbReference>
<accession>A0A2Z5U266</accession>
<dbReference type="RefSeq" id="WP_155971120.1">
    <property type="nucleotide sequence ID" value="NZ_AP018400.1"/>
</dbReference>
<dbReference type="Proteomes" id="UP000269331">
    <property type="component" value="Chromosome"/>
</dbReference>
<reference evidence="1 2" key="1">
    <citation type="journal article" date="2018" name="Genome Biol. Evol.">
        <title>Complete Genome Sequence of Streptococcus ruminantium sp. nov. GUT-187T (=DSM 104980T =JCM 31869T), the Type Strain of S. ruminantium, and Comparison with Genome Sequences of Streptococcus suis Strains.</title>
        <authorList>
            <person name="Tohya M."/>
            <person name="Sekizaki T."/>
            <person name="Miyoshi-Akiyama T."/>
        </authorList>
    </citation>
    <scope>NUCLEOTIDE SEQUENCE [LARGE SCALE GENOMIC DNA]</scope>
    <source>
        <strain evidence="1 2">GUT187T</strain>
    </source>
</reference>
<organism evidence="1 2">
    <name type="scientific">Streptococcus ruminantium</name>
    <dbReference type="NCBI Taxonomy" id="1917441"/>
    <lineage>
        <taxon>Bacteria</taxon>
        <taxon>Bacillati</taxon>
        <taxon>Bacillota</taxon>
        <taxon>Bacilli</taxon>
        <taxon>Lactobacillales</taxon>
        <taxon>Streptococcaceae</taxon>
        <taxon>Streptococcus</taxon>
    </lineage>
</organism>
<gene>
    <name evidence="1" type="ORF">SR187_0985</name>
</gene>
<dbReference type="KEGG" id="srq:SR187_0985"/>
<dbReference type="GeneID" id="52230521"/>
<evidence type="ECO:0000313" key="1">
    <source>
        <dbReference type="EMBL" id="BBA91828.1"/>
    </source>
</evidence>
<protein>
    <submittedName>
        <fullName evidence="1">Uncharacterized protein</fullName>
    </submittedName>
</protein>
<dbReference type="OrthoDB" id="2237094at2"/>
<dbReference type="AlphaFoldDB" id="A0A2Z5U266"/>
<name>A0A2Z5U266_9STRE</name>
<proteinExistence type="predicted"/>
<sequence>MKNTILTKYCNSEEAENSNTKSFEETFERYIESKIKEIVHNPKKYPFIKIINNGK</sequence>